<dbReference type="SUPFAM" id="SSF64182">
    <property type="entry name" value="DHH phosphoesterases"/>
    <property type="match status" value="1"/>
</dbReference>
<dbReference type="Gene3D" id="3.10.310.30">
    <property type="match status" value="1"/>
</dbReference>
<dbReference type="InterPro" id="IPR001667">
    <property type="entry name" value="DDH_dom"/>
</dbReference>
<dbReference type="Pfam" id="PF02272">
    <property type="entry name" value="DHHA1"/>
    <property type="match status" value="1"/>
</dbReference>
<dbReference type="InterPro" id="IPR051319">
    <property type="entry name" value="Oligoribo/pAp-PDE_c-di-AMP_PDE"/>
</dbReference>
<dbReference type="Gene3D" id="3.90.1640.10">
    <property type="entry name" value="inorganic pyrophosphatase (n-terminal core)"/>
    <property type="match status" value="1"/>
</dbReference>
<dbReference type="KEGG" id="xak:KIMC2_13120"/>
<dbReference type="AlphaFoldDB" id="A0AAU9D372"/>
<feature type="domain" description="DDH" evidence="1">
    <location>
        <begin position="17"/>
        <end position="155"/>
    </location>
</feature>
<organism evidence="3 4">
    <name type="scientific">Xylocopilactobacillus apis</name>
    <dbReference type="NCBI Taxonomy" id="2932183"/>
    <lineage>
        <taxon>Bacteria</taxon>
        <taxon>Bacillati</taxon>
        <taxon>Bacillota</taxon>
        <taxon>Bacilli</taxon>
        <taxon>Lactobacillales</taxon>
        <taxon>Lactobacillaceae</taxon>
        <taxon>Xylocopilactobacillus</taxon>
    </lineage>
</organism>
<protein>
    <submittedName>
        <fullName evidence="3">Phosphoesterase</fullName>
    </submittedName>
</protein>
<evidence type="ECO:0000259" key="1">
    <source>
        <dbReference type="Pfam" id="PF01368"/>
    </source>
</evidence>
<sequence length="316" mass="35372">MNDQVQQILKLISSHQQIIVLRHQHPDPDALGSQLGLYEILKFSYPQKQIKIGGTNGSSLSWMGKMDELTDQDFANSLVIVTDTANTPRIDDERYNQGLALVKIDHHPDDDQYGDVRYVIPEASSSSEVLWDIVSQSKNELKINSKAARYLYAGIVGDTGRFLYSNASSHTFEVVSNLMTHDFDASKIAARLSEITLGQGRLQGYVLEHLTISPSGAAMAIIYLDTLREYQLNMDQAHTVVSVPGHLSNVKAWVIFVQKRDLSFRVHLRSKDAPINEIAKNHHGGGHVLASGADAEDERELSQIYKELERTVENYK</sequence>
<dbReference type="PANTHER" id="PTHR47618:SF1">
    <property type="entry name" value="BIFUNCTIONAL OLIGORIBONUCLEASE AND PAP PHOSPHATASE NRNA"/>
    <property type="match status" value="1"/>
</dbReference>
<keyword evidence="4" id="KW-1185">Reference proteome</keyword>
<dbReference type="Proteomes" id="UP001321804">
    <property type="component" value="Chromosome"/>
</dbReference>
<dbReference type="RefSeq" id="WP_317695173.1">
    <property type="nucleotide sequence ID" value="NZ_AP026801.1"/>
</dbReference>
<accession>A0AAU9D372</accession>
<name>A0AAU9D372_9LACO</name>
<dbReference type="GO" id="GO:0003676">
    <property type="term" value="F:nucleic acid binding"/>
    <property type="evidence" value="ECO:0007669"/>
    <property type="project" value="InterPro"/>
</dbReference>
<dbReference type="Pfam" id="PF01368">
    <property type="entry name" value="DHH"/>
    <property type="match status" value="1"/>
</dbReference>
<reference evidence="3 4" key="1">
    <citation type="journal article" date="2023" name="Microbiol. Spectr.">
        <title>Symbiosis of Carpenter Bees with Uncharacterized Lactic Acid Bacteria Showing NAD Auxotrophy.</title>
        <authorList>
            <person name="Kawasaki S."/>
            <person name="Ozawa K."/>
            <person name="Mori T."/>
            <person name="Yamamoto A."/>
            <person name="Ito M."/>
            <person name="Ohkuma M."/>
            <person name="Sakamoto M."/>
            <person name="Matsutani M."/>
        </authorList>
    </citation>
    <scope>NUCLEOTIDE SEQUENCE [LARGE SCALE GENOMIC DNA]</scope>
    <source>
        <strain evidence="3 4">KimC2</strain>
    </source>
</reference>
<evidence type="ECO:0000313" key="4">
    <source>
        <dbReference type="Proteomes" id="UP001321804"/>
    </source>
</evidence>
<dbReference type="InterPro" id="IPR038763">
    <property type="entry name" value="DHH_sf"/>
</dbReference>
<feature type="domain" description="DHHA1" evidence="2">
    <location>
        <begin position="229"/>
        <end position="313"/>
    </location>
</feature>
<dbReference type="EMBL" id="AP026801">
    <property type="protein sequence ID" value="BDR56750.1"/>
    <property type="molecule type" value="Genomic_DNA"/>
</dbReference>
<dbReference type="PANTHER" id="PTHR47618">
    <property type="entry name" value="BIFUNCTIONAL OLIGORIBONUCLEASE AND PAP PHOSPHATASE NRNA"/>
    <property type="match status" value="1"/>
</dbReference>
<proteinExistence type="predicted"/>
<gene>
    <name evidence="3" type="ORF">KIMC2_13120</name>
</gene>
<evidence type="ECO:0000259" key="2">
    <source>
        <dbReference type="Pfam" id="PF02272"/>
    </source>
</evidence>
<dbReference type="InterPro" id="IPR003156">
    <property type="entry name" value="DHHA1_dom"/>
</dbReference>
<evidence type="ECO:0000313" key="3">
    <source>
        <dbReference type="EMBL" id="BDR56750.1"/>
    </source>
</evidence>